<accession>A0A2X0KXX0</accession>
<protein>
    <submittedName>
        <fullName evidence="11">BZ3500_MvSof-1268-A1-R1_Chr1-2g01395 protein</fullName>
    </submittedName>
</protein>
<keyword evidence="6" id="KW-0862">Zinc</keyword>
<evidence type="ECO:0000256" key="2">
    <source>
        <dbReference type="ARBA" id="ARBA00022670"/>
    </source>
</evidence>
<dbReference type="Proteomes" id="UP000249723">
    <property type="component" value="Unassembled WGS sequence"/>
</dbReference>
<evidence type="ECO:0000313" key="11">
    <source>
        <dbReference type="EMBL" id="SCZ91417.1"/>
    </source>
</evidence>
<evidence type="ECO:0000256" key="5">
    <source>
        <dbReference type="ARBA" id="ARBA00022801"/>
    </source>
</evidence>
<dbReference type="GO" id="GO:0006508">
    <property type="term" value="P:proteolysis"/>
    <property type="evidence" value="ECO:0007669"/>
    <property type="project" value="UniProtKB-KW"/>
</dbReference>
<evidence type="ECO:0000259" key="10">
    <source>
        <dbReference type="Pfam" id="PF05572"/>
    </source>
</evidence>
<evidence type="ECO:0000256" key="7">
    <source>
        <dbReference type="ARBA" id="ARBA00023049"/>
    </source>
</evidence>
<gene>
    <name evidence="11" type="ORF">BZ3500_MVSOF-1268-A1-R1_CHR1-2G01395</name>
</gene>
<sequence length="377" mass="41249">MLTRTFFAILAIASTTVSAAVVPPKLGPYESWVPTSSGRVGAQSTGSEPFMKPAVPPKNAHQLIDDFTDPVLGKNVSYGPDPVKSKACPKYTDQTITVTVYVRFYYYAATAAELQGKTPGFYGYHSQADAKAAVGTVARITSYYAKWNPRIKFVLATGNTQTTAGVWYWRFPTAASYMNQVVGKPDGQAEIAIANECRGPLAKRPATQNKQLWIYSVNYINGGTPAFSYRPTSTSPFTQDGIWIRTEYFEQSPSYPNFYTPTTLSHEAGHWLGLYHTFEGGCAGKNDGTDGDMCRLTPKWPTSNAPISCPYYGSSFASQKNPCNPSAPAAEIETGVTNIMSYSYTLCRNRFTSDQMGLTWRTAVNLRKFVPVCGAPA</sequence>
<comment type="similarity">
    <text evidence="1">Belongs to the peptidase M43B family.</text>
</comment>
<name>A0A2X0KXX0_9BASI</name>
<dbReference type="GO" id="GO:0046872">
    <property type="term" value="F:metal ion binding"/>
    <property type="evidence" value="ECO:0007669"/>
    <property type="project" value="UniProtKB-KW"/>
</dbReference>
<evidence type="ECO:0000256" key="4">
    <source>
        <dbReference type="ARBA" id="ARBA00022729"/>
    </source>
</evidence>
<keyword evidence="3" id="KW-0479">Metal-binding</keyword>
<dbReference type="Pfam" id="PF05572">
    <property type="entry name" value="Peptidase_M43"/>
    <property type="match status" value="1"/>
</dbReference>
<feature type="domain" description="Peptidase M43 pregnancy-associated plasma-A" evidence="10">
    <location>
        <begin position="248"/>
        <end position="356"/>
    </location>
</feature>
<evidence type="ECO:0000256" key="8">
    <source>
        <dbReference type="ARBA" id="ARBA00023157"/>
    </source>
</evidence>
<dbReference type="AlphaFoldDB" id="A0A2X0KXX0"/>
<keyword evidence="7" id="KW-0482">Metalloprotease</keyword>
<proteinExistence type="inferred from homology"/>
<feature type="chain" id="PRO_5030060107" evidence="9">
    <location>
        <begin position="20"/>
        <end position="377"/>
    </location>
</feature>
<dbReference type="InterPro" id="IPR008754">
    <property type="entry name" value="Peptidase_M43"/>
</dbReference>
<keyword evidence="4 9" id="KW-0732">Signal</keyword>
<feature type="signal peptide" evidence="9">
    <location>
        <begin position="1"/>
        <end position="19"/>
    </location>
</feature>
<dbReference type="PANTHER" id="PTHR47466:SF1">
    <property type="entry name" value="METALLOPROTEASE MEP1 (AFU_ORTHOLOGUE AFUA_1G07730)-RELATED"/>
    <property type="match status" value="1"/>
</dbReference>
<keyword evidence="2" id="KW-0645">Protease</keyword>
<organism evidence="11 12">
    <name type="scientific">Microbotryum saponariae</name>
    <dbReference type="NCBI Taxonomy" id="289078"/>
    <lineage>
        <taxon>Eukaryota</taxon>
        <taxon>Fungi</taxon>
        <taxon>Dikarya</taxon>
        <taxon>Basidiomycota</taxon>
        <taxon>Pucciniomycotina</taxon>
        <taxon>Microbotryomycetes</taxon>
        <taxon>Microbotryales</taxon>
        <taxon>Microbotryaceae</taxon>
        <taxon>Microbotryum</taxon>
    </lineage>
</organism>
<keyword evidence="5" id="KW-0378">Hydrolase</keyword>
<dbReference type="OrthoDB" id="536211at2759"/>
<keyword evidence="8" id="KW-1015">Disulfide bond</keyword>
<evidence type="ECO:0000256" key="6">
    <source>
        <dbReference type="ARBA" id="ARBA00022833"/>
    </source>
</evidence>
<reference evidence="12" key="1">
    <citation type="submission" date="2016-10" db="EMBL/GenBank/DDBJ databases">
        <authorList>
            <person name="Jeantristanb JTB J.-T."/>
            <person name="Ricardo R."/>
        </authorList>
    </citation>
    <scope>NUCLEOTIDE SEQUENCE [LARGE SCALE GENOMIC DNA]</scope>
</reference>
<keyword evidence="12" id="KW-1185">Reference proteome</keyword>
<dbReference type="SUPFAM" id="SSF55486">
    <property type="entry name" value="Metalloproteases ('zincins'), catalytic domain"/>
    <property type="match status" value="1"/>
</dbReference>
<dbReference type="EMBL" id="FMWP01000015">
    <property type="protein sequence ID" value="SCZ91417.1"/>
    <property type="molecule type" value="Genomic_DNA"/>
</dbReference>
<evidence type="ECO:0000256" key="1">
    <source>
        <dbReference type="ARBA" id="ARBA00008721"/>
    </source>
</evidence>
<dbReference type="Gene3D" id="3.40.390.10">
    <property type="entry name" value="Collagenase (Catalytic Domain)"/>
    <property type="match status" value="1"/>
</dbReference>
<dbReference type="PANTHER" id="PTHR47466">
    <property type="match status" value="1"/>
</dbReference>
<evidence type="ECO:0000256" key="3">
    <source>
        <dbReference type="ARBA" id="ARBA00022723"/>
    </source>
</evidence>
<dbReference type="GO" id="GO:0008237">
    <property type="term" value="F:metallopeptidase activity"/>
    <property type="evidence" value="ECO:0007669"/>
    <property type="project" value="UniProtKB-KW"/>
</dbReference>
<evidence type="ECO:0000313" key="12">
    <source>
        <dbReference type="Proteomes" id="UP000249723"/>
    </source>
</evidence>
<dbReference type="InterPro" id="IPR024079">
    <property type="entry name" value="MetalloPept_cat_dom_sf"/>
</dbReference>
<evidence type="ECO:0000256" key="9">
    <source>
        <dbReference type="SAM" id="SignalP"/>
    </source>
</evidence>